<dbReference type="RefSeq" id="WP_108560361.1">
    <property type="nucleotide sequence ID" value="NZ_MUXE01000016.1"/>
</dbReference>
<gene>
    <name evidence="2" type="ORF">B0174_10150</name>
</gene>
<keyword evidence="1" id="KW-1133">Transmembrane helix</keyword>
<keyword evidence="1" id="KW-0472">Membrane</keyword>
<feature type="transmembrane region" description="Helical" evidence="1">
    <location>
        <begin position="12"/>
        <end position="44"/>
    </location>
</feature>
<keyword evidence="1" id="KW-0812">Transmembrane</keyword>
<dbReference type="AlphaFoldDB" id="A0A363CXX8"/>
<feature type="transmembrane region" description="Helical" evidence="1">
    <location>
        <begin position="102"/>
        <end position="121"/>
    </location>
</feature>
<dbReference type="EMBL" id="MUXE01000016">
    <property type="protein sequence ID" value="PUE63667.1"/>
    <property type="molecule type" value="Genomic_DNA"/>
</dbReference>
<name>A0A363CXX8_9BACT</name>
<feature type="transmembrane region" description="Helical" evidence="1">
    <location>
        <begin position="73"/>
        <end position="90"/>
    </location>
</feature>
<reference evidence="2 3" key="1">
    <citation type="submission" date="2017-02" db="EMBL/GenBank/DDBJ databases">
        <title>Arcobacter caeni sp. nov, a new Arcobacter species isolated from reclaimed water.</title>
        <authorList>
            <person name="Figueras M.J."/>
            <person name="Perez-Cataluna A."/>
            <person name="Salas-Masso N."/>
        </authorList>
    </citation>
    <scope>NUCLEOTIDE SEQUENCE [LARGE SCALE GENOMIC DNA]</scope>
    <source>
        <strain evidence="2 3">RW17-10</strain>
    </source>
</reference>
<organism evidence="2 3">
    <name type="scientific">Arcobacter caeni</name>
    <dbReference type="NCBI Taxonomy" id="1912877"/>
    <lineage>
        <taxon>Bacteria</taxon>
        <taxon>Pseudomonadati</taxon>
        <taxon>Campylobacterota</taxon>
        <taxon>Epsilonproteobacteria</taxon>
        <taxon>Campylobacterales</taxon>
        <taxon>Arcobacteraceae</taxon>
        <taxon>Arcobacter</taxon>
    </lineage>
</organism>
<protein>
    <submittedName>
        <fullName evidence="2">Uncharacterized protein</fullName>
    </submittedName>
</protein>
<evidence type="ECO:0000313" key="3">
    <source>
        <dbReference type="Proteomes" id="UP000251135"/>
    </source>
</evidence>
<evidence type="ECO:0000256" key="1">
    <source>
        <dbReference type="SAM" id="Phobius"/>
    </source>
</evidence>
<dbReference type="Proteomes" id="UP000251135">
    <property type="component" value="Unassembled WGS sequence"/>
</dbReference>
<feature type="transmembrane region" description="Helical" evidence="1">
    <location>
        <begin position="51"/>
        <end position="67"/>
    </location>
</feature>
<comment type="caution">
    <text evidence="2">The sequence shown here is derived from an EMBL/GenBank/DDBJ whole genome shotgun (WGS) entry which is preliminary data.</text>
</comment>
<dbReference type="OrthoDB" id="5348678at2"/>
<feature type="transmembrane region" description="Helical" evidence="1">
    <location>
        <begin position="127"/>
        <end position="145"/>
    </location>
</feature>
<evidence type="ECO:0000313" key="2">
    <source>
        <dbReference type="EMBL" id="PUE63667.1"/>
    </source>
</evidence>
<sequence>MTKSNLHNPIFLFIVLALAVMVNTISSIHFLLVMFAGILFTIFYRCLKERYLYSLAFVVIAFLFIEINSGLKPFTLSLLSLFLYIFILPKDENYSYDNLSSSYIYIIIFYIGLLIIWSVIFGLNETMIITIFANILIDLIFFGVFL</sequence>
<proteinExistence type="predicted"/>
<keyword evidence="3" id="KW-1185">Reference proteome</keyword>
<accession>A0A363CXX8</accession>